<evidence type="ECO:0000313" key="1">
    <source>
        <dbReference type="EMBL" id="ABW71844.1"/>
    </source>
</evidence>
<organism evidence="1">
    <name type="scientific">Streptomyces refuineus subsp. thermotolerans</name>
    <dbReference type="NCBI Taxonomy" id="223297"/>
    <lineage>
        <taxon>Bacteria</taxon>
        <taxon>Bacillati</taxon>
        <taxon>Actinomycetota</taxon>
        <taxon>Actinomycetes</taxon>
        <taxon>Kitasatosporales</taxon>
        <taxon>Streptomycetaceae</taxon>
        <taxon>Streptomyces</taxon>
    </lineage>
</organism>
<protein>
    <submittedName>
        <fullName evidence="1">Putative L-tyosine 3-hydroxylase</fullName>
    </submittedName>
</protein>
<dbReference type="SMR" id="A8W7E6"/>
<sequence>MSNGRGHAAAPGGGHSPLLQPQLLFMPPVGHAYETPSEEVPHTTGAADRDAPDYDLFGERPVEAQRLFWYRWIAGHQISFVLWRAMGDILWHHPHDVPGARELDVLTACVDGYSAMLLYSATVPRAHYHSYTRARMALQHPSFSGAWAPDYRPIRRLFRNRLPWQGDPSCRALGEAVARNGVTHDHIANHLVPDGRSLLQQSAGAPGVTVSREKEDLYDNFFLTVRRPVSHAELVAQLDARVTEVAADLRHNGLYPNVDGRHHPVVTWQSDGVMGSLPTGVLRTLNRATRMVAQTRLEEARS</sequence>
<reference evidence="1" key="1">
    <citation type="journal article" date="2007" name="Chem. Biol.">
        <title>Benzodiazepine biosynthesis in Streptomyces refuineus.</title>
        <authorList>
            <person name="Hu Y."/>
            <person name="Phelan V."/>
            <person name="Ntai I."/>
            <person name="Farnet C.M."/>
            <person name="Zazopoulos E."/>
            <person name="Bachmann B.O."/>
        </authorList>
    </citation>
    <scope>NUCLEOTIDE SEQUENCE</scope>
</reference>
<name>A8W7E6_9ACTN</name>
<accession>A8W7E6</accession>
<dbReference type="AlphaFoldDB" id="A8W7E6"/>
<dbReference type="EMBL" id="EU195114">
    <property type="protein sequence ID" value="ABW71844.1"/>
    <property type="molecule type" value="Genomic_DNA"/>
</dbReference>
<proteinExistence type="predicted"/>